<gene>
    <name evidence="5" type="ORF">HXX76_009422</name>
</gene>
<keyword evidence="6" id="KW-1185">Reference proteome</keyword>
<dbReference type="Gene3D" id="4.10.1050.10">
    <property type="entry name" value="At2g23090-like"/>
    <property type="match status" value="1"/>
</dbReference>
<dbReference type="SUPFAM" id="SSF118359">
    <property type="entry name" value="Expressed protein At2g23090/F21P24.15"/>
    <property type="match status" value="1"/>
</dbReference>
<accession>A0A835SQE2</accession>
<dbReference type="AlphaFoldDB" id="A0A835SQE2"/>
<proteinExistence type="predicted"/>
<sequence>MGKAKPAKHTAKEIAQKVAAATTNKGGGQAGLADRLGGKVGHAKFQCNICKQAAPDLKSMQMHFEARHPKDLWEPEKCTDLHAIVGGVTTQGVAVRGSTKKP</sequence>
<dbReference type="InterPro" id="IPR045230">
    <property type="entry name" value="MBS1/2-like"/>
</dbReference>
<dbReference type="GO" id="GO:0005737">
    <property type="term" value="C:cytoplasm"/>
    <property type="evidence" value="ECO:0007669"/>
    <property type="project" value="UniProtKB-SubCell"/>
</dbReference>
<dbReference type="GO" id="GO:0005634">
    <property type="term" value="C:nucleus"/>
    <property type="evidence" value="ECO:0007669"/>
    <property type="project" value="UniProtKB-SubCell"/>
</dbReference>
<protein>
    <submittedName>
        <fullName evidence="5">Uncharacterized protein</fullName>
    </submittedName>
</protein>
<evidence type="ECO:0000256" key="1">
    <source>
        <dbReference type="ARBA" id="ARBA00004123"/>
    </source>
</evidence>
<evidence type="ECO:0000313" key="5">
    <source>
        <dbReference type="EMBL" id="KAG2431407.1"/>
    </source>
</evidence>
<keyword evidence="4" id="KW-0539">Nucleus</keyword>
<name>A0A835SQE2_CHLIN</name>
<evidence type="ECO:0000256" key="3">
    <source>
        <dbReference type="ARBA" id="ARBA00022490"/>
    </source>
</evidence>
<reference evidence="5" key="1">
    <citation type="journal article" date="2020" name="bioRxiv">
        <title>Comparative genomics of Chlamydomonas.</title>
        <authorList>
            <person name="Craig R.J."/>
            <person name="Hasan A.R."/>
            <person name="Ness R.W."/>
            <person name="Keightley P.D."/>
        </authorList>
    </citation>
    <scope>NUCLEOTIDE SEQUENCE</scope>
    <source>
        <strain evidence="5">SAG 7.73</strain>
    </source>
</reference>
<dbReference type="InterPro" id="IPR026939">
    <property type="entry name" value="ZNF706/At2g23090_sf"/>
</dbReference>
<comment type="caution">
    <text evidence="5">The sequence shown here is derived from an EMBL/GenBank/DDBJ whole genome shotgun (WGS) entry which is preliminary data.</text>
</comment>
<dbReference type="Proteomes" id="UP000650467">
    <property type="component" value="Unassembled WGS sequence"/>
</dbReference>
<dbReference type="PANTHER" id="PTHR21213">
    <property type="entry name" value="GEO09665P1-RELATED"/>
    <property type="match status" value="1"/>
</dbReference>
<keyword evidence="3" id="KW-0963">Cytoplasm</keyword>
<dbReference type="OrthoDB" id="510420at2759"/>
<dbReference type="PANTHER" id="PTHR21213:SF0">
    <property type="entry name" value="ZINC FINGER PROTEIN 706"/>
    <property type="match status" value="1"/>
</dbReference>
<evidence type="ECO:0000256" key="4">
    <source>
        <dbReference type="ARBA" id="ARBA00023242"/>
    </source>
</evidence>
<evidence type="ECO:0000313" key="6">
    <source>
        <dbReference type="Proteomes" id="UP000650467"/>
    </source>
</evidence>
<comment type="subcellular location">
    <subcellularLocation>
        <location evidence="2">Cytoplasm</location>
    </subcellularLocation>
    <subcellularLocation>
        <location evidence="1">Nucleus</location>
    </subcellularLocation>
</comment>
<evidence type="ECO:0000256" key="2">
    <source>
        <dbReference type="ARBA" id="ARBA00004496"/>
    </source>
</evidence>
<dbReference type="EMBL" id="JAEHOC010000024">
    <property type="protein sequence ID" value="KAG2431407.1"/>
    <property type="molecule type" value="Genomic_DNA"/>
</dbReference>
<organism evidence="5 6">
    <name type="scientific">Chlamydomonas incerta</name>
    <dbReference type="NCBI Taxonomy" id="51695"/>
    <lineage>
        <taxon>Eukaryota</taxon>
        <taxon>Viridiplantae</taxon>
        <taxon>Chlorophyta</taxon>
        <taxon>core chlorophytes</taxon>
        <taxon>Chlorophyceae</taxon>
        <taxon>CS clade</taxon>
        <taxon>Chlamydomonadales</taxon>
        <taxon>Chlamydomonadaceae</taxon>
        <taxon>Chlamydomonas</taxon>
    </lineage>
</organism>